<feature type="non-terminal residue" evidence="3">
    <location>
        <position position="1"/>
    </location>
</feature>
<dbReference type="SUPFAM" id="SSF81296">
    <property type="entry name" value="E set domains"/>
    <property type="match status" value="3"/>
</dbReference>
<dbReference type="CDD" id="cd00063">
    <property type="entry name" value="FN3"/>
    <property type="match status" value="2"/>
</dbReference>
<evidence type="ECO:0000259" key="2">
    <source>
        <dbReference type="PROSITE" id="PS50853"/>
    </source>
</evidence>
<dbReference type="SMART" id="SM00429">
    <property type="entry name" value="IPT"/>
    <property type="match status" value="3"/>
</dbReference>
<organism evidence="3 4">
    <name type="scientific">Silvibacterium bohemicum</name>
    <dbReference type="NCBI Taxonomy" id="1577686"/>
    <lineage>
        <taxon>Bacteria</taxon>
        <taxon>Pseudomonadati</taxon>
        <taxon>Acidobacteriota</taxon>
        <taxon>Terriglobia</taxon>
        <taxon>Terriglobales</taxon>
        <taxon>Acidobacteriaceae</taxon>
        <taxon>Silvibacterium</taxon>
    </lineage>
</organism>
<sequence length="1070" mass="106360">SPNSGSTGGGTAVTITGTNFASGATVTFGTAAATNVVVVSSTTITATAPAGSAGAATVTVTNASGQSGSLTGGFTYTAGPAVSSVSPSSGVASGGTAVTITGLDFAVGATVTFGGSAAANVVVVNSTTITATAPAGSAGAATVTVTNSGGQSGSLSAAFTYVGQPTVSSVSPNSGSNSGGTAVTITGTNFAAGAAVKFGTAAATNVVVVNSTTITATTPAGSAGASTVTVTNSVGSQSGSLASGFTYVVSSGITAPAAFAGALAGTTVPTYVTGQEYLNANAGTSFTSSAFNSTGADLLLMFLGCHNNTIFTITDSYGNTWLPLVGPAYKVALENYPMEGEFFYAPNATTGSSHTITVGLSQSEPLVMSISAFSGDNAYSPIDAYSFITGDNGTVAQNIVSSPLITSQPNDLLLGIVKGFNANTYTAGAGYTAQAASAGTNFNAETGRAPSVGSYNTNFTASNSDFWQTVIAAIAPAPNEATLSWAASTGAVIANYLIERCSGLGCSNFSQIGSVAGGTLTYTDTSISPGTGYNYRVRAESSSGTFSGYSNVLALTPVMPHIVSNFAATAARNLSWDAAAENGGSISQYSIERCTGTGCSSFAQIAATSSTSYTDASAVANTAYSYRVRAEDANSVYGPYSVVSAVSIPAGFDNAADGGNNGGSTASLTYSYTVGTNSNRLLLVDLVGDTSVDDISSVAYAGSPMTLVTKLQTPGQRWHYLYYLLSPASGANNIAIASASAHYLISEASSWFNIAQSAQPMAYTTNTATQSGQGSGVSIITSLPASSSNAIVLEGIWSPLGVLPSTGSSQLVVDSAFQSLGLFSSIPSPVTPAFPVSMENTWGGQDSASTIMASFSLTPSGTPAITYDNAADGGNNGGSSTSLTYSYTVGIGANRLLIVNVVGDTSVDDISSITYAGVQLTLVGKVQAPSNRWEYLYYLLNPASGANNIVVTAGSSHYLISQASSWSNIRQTSEPDALTTNTASATSTSLTTSLTTSAAGALVVEGAWSYSHLTPGAGSSPILIDAAFNGAGIFAGSASPVSPAGSVSMTTLSDGTLPTGVVMASFAPAQ</sequence>
<dbReference type="Pfam" id="PF01833">
    <property type="entry name" value="TIG"/>
    <property type="match status" value="3"/>
</dbReference>
<dbReference type="SUPFAM" id="SSF49265">
    <property type="entry name" value="Fibronectin type III"/>
    <property type="match status" value="1"/>
</dbReference>
<dbReference type="AlphaFoldDB" id="A0A841K1I8"/>
<reference evidence="3 4" key="1">
    <citation type="submission" date="2020-08" db="EMBL/GenBank/DDBJ databases">
        <title>Genomic Encyclopedia of Type Strains, Phase IV (KMG-IV): sequencing the most valuable type-strain genomes for metagenomic binning, comparative biology and taxonomic classification.</title>
        <authorList>
            <person name="Goeker M."/>
        </authorList>
    </citation>
    <scope>NUCLEOTIDE SEQUENCE [LARGE SCALE GENOMIC DNA]</scope>
    <source>
        <strain evidence="3 4">DSM 103733</strain>
    </source>
</reference>
<evidence type="ECO:0000313" key="3">
    <source>
        <dbReference type="EMBL" id="MBB6147452.1"/>
    </source>
</evidence>
<dbReference type="InterPro" id="IPR014756">
    <property type="entry name" value="Ig_E-set"/>
</dbReference>
<dbReference type="Proteomes" id="UP000538666">
    <property type="component" value="Unassembled WGS sequence"/>
</dbReference>
<evidence type="ECO:0000313" key="4">
    <source>
        <dbReference type="Proteomes" id="UP000538666"/>
    </source>
</evidence>
<feature type="domain" description="Fibronectin type-III" evidence="2">
    <location>
        <begin position="466"/>
        <end position="561"/>
    </location>
</feature>
<dbReference type="RefSeq" id="WP_184085347.1">
    <property type="nucleotide sequence ID" value="NZ_JACHEK010000016.1"/>
</dbReference>
<dbReference type="CDD" id="cd00102">
    <property type="entry name" value="IPT"/>
    <property type="match status" value="3"/>
</dbReference>
<comment type="caution">
    <text evidence="3">The sequence shown here is derived from an EMBL/GenBank/DDBJ whole genome shotgun (WGS) entry which is preliminary data.</text>
</comment>
<keyword evidence="4" id="KW-1185">Reference proteome</keyword>
<dbReference type="PANTHER" id="PTHR46769">
    <property type="entry name" value="POLYCYSTIC KIDNEY AND HEPATIC DISEASE 1 (AUTOSOMAL RECESSIVE)-LIKE 1"/>
    <property type="match status" value="1"/>
</dbReference>
<dbReference type="InterPro" id="IPR013783">
    <property type="entry name" value="Ig-like_fold"/>
</dbReference>
<dbReference type="InterPro" id="IPR036116">
    <property type="entry name" value="FN3_sf"/>
</dbReference>
<dbReference type="Gene3D" id="2.60.40.10">
    <property type="entry name" value="Immunoglobulins"/>
    <property type="match status" value="5"/>
</dbReference>
<dbReference type="PROSITE" id="PS50853">
    <property type="entry name" value="FN3"/>
    <property type="match status" value="1"/>
</dbReference>
<dbReference type="InterPro" id="IPR002909">
    <property type="entry name" value="IPT_dom"/>
</dbReference>
<dbReference type="InterPro" id="IPR003961">
    <property type="entry name" value="FN3_dom"/>
</dbReference>
<dbReference type="SMART" id="SM00060">
    <property type="entry name" value="FN3"/>
    <property type="match status" value="2"/>
</dbReference>
<dbReference type="PANTHER" id="PTHR46769:SF2">
    <property type="entry name" value="FIBROCYSTIN-L ISOFORM 2 PRECURSOR-RELATED"/>
    <property type="match status" value="1"/>
</dbReference>
<accession>A0A841K1I8</accession>
<evidence type="ECO:0000256" key="1">
    <source>
        <dbReference type="ARBA" id="ARBA00022729"/>
    </source>
</evidence>
<proteinExistence type="predicted"/>
<keyword evidence="1" id="KW-0732">Signal</keyword>
<dbReference type="EMBL" id="JACHEK010000016">
    <property type="protein sequence ID" value="MBB6147452.1"/>
    <property type="molecule type" value="Genomic_DNA"/>
</dbReference>
<gene>
    <name evidence="3" type="ORF">HNQ77_005450</name>
</gene>
<protein>
    <submittedName>
        <fullName evidence="3">Copper(I)-binding protein</fullName>
    </submittedName>
</protein>
<dbReference type="InterPro" id="IPR052387">
    <property type="entry name" value="Fibrocystin"/>
</dbReference>
<name>A0A841K1I8_9BACT</name>